<protein>
    <submittedName>
        <fullName evidence="2">Uncharacterized protein</fullName>
    </submittedName>
</protein>
<proteinExistence type="predicted"/>
<feature type="signal peptide" evidence="1">
    <location>
        <begin position="1"/>
        <end position="24"/>
    </location>
</feature>
<comment type="caution">
    <text evidence="2">The sequence shown here is derived from an EMBL/GenBank/DDBJ whole genome shotgun (WGS) entry which is preliminary data.</text>
</comment>
<feature type="chain" id="PRO_5046440043" evidence="1">
    <location>
        <begin position="25"/>
        <end position="146"/>
    </location>
</feature>
<sequence length="146" mass="15744">MQLKLWALAALMVSPLLASVPADAATGSTSDSSNPTDQVYVQIIVKACHASETLLEPTNQGVKYDDVKALSKEERLAMYRDLGCIDVPIPMQFVTGRMNAGACRGHAGYITAMQFLEQRTDLAEYPAVGAWECILNDEPVISPAGQ</sequence>
<keyword evidence="1" id="KW-0732">Signal</keyword>
<keyword evidence="3" id="KW-1185">Reference proteome</keyword>
<name>A0ABW3J8M1_9HYPH</name>
<gene>
    <name evidence="2" type="ORF">ACFQ2F_05810</name>
</gene>
<evidence type="ECO:0000256" key="1">
    <source>
        <dbReference type="SAM" id="SignalP"/>
    </source>
</evidence>
<dbReference type="RefSeq" id="WP_379087069.1">
    <property type="nucleotide sequence ID" value="NZ_JBHTJO010000001.1"/>
</dbReference>
<evidence type="ECO:0000313" key="2">
    <source>
        <dbReference type="EMBL" id="MFD0986608.1"/>
    </source>
</evidence>
<dbReference type="EMBL" id="JBHTJO010000001">
    <property type="protein sequence ID" value="MFD0986608.1"/>
    <property type="molecule type" value="Genomic_DNA"/>
</dbReference>
<dbReference type="Proteomes" id="UP001597102">
    <property type="component" value="Unassembled WGS sequence"/>
</dbReference>
<reference evidence="3" key="1">
    <citation type="journal article" date="2019" name="Int. J. Syst. Evol. Microbiol.">
        <title>The Global Catalogue of Microorganisms (GCM) 10K type strain sequencing project: providing services to taxonomists for standard genome sequencing and annotation.</title>
        <authorList>
            <consortium name="The Broad Institute Genomics Platform"/>
            <consortium name="The Broad Institute Genome Sequencing Center for Infectious Disease"/>
            <person name="Wu L."/>
            <person name="Ma J."/>
        </authorList>
    </citation>
    <scope>NUCLEOTIDE SEQUENCE [LARGE SCALE GENOMIC DNA]</scope>
    <source>
        <strain evidence="3">CCUG 61697</strain>
    </source>
</reference>
<evidence type="ECO:0000313" key="3">
    <source>
        <dbReference type="Proteomes" id="UP001597102"/>
    </source>
</evidence>
<accession>A0ABW3J8M1</accession>
<organism evidence="2 3">
    <name type="scientific">Methyloligella solikamskensis</name>
    <dbReference type="NCBI Taxonomy" id="1177756"/>
    <lineage>
        <taxon>Bacteria</taxon>
        <taxon>Pseudomonadati</taxon>
        <taxon>Pseudomonadota</taxon>
        <taxon>Alphaproteobacteria</taxon>
        <taxon>Hyphomicrobiales</taxon>
        <taxon>Hyphomicrobiaceae</taxon>
        <taxon>Methyloligella</taxon>
    </lineage>
</organism>